<accession>A0A7T8IN19</accession>
<dbReference type="RefSeq" id="WP_345861750.1">
    <property type="nucleotide sequence ID" value="NZ_CP032664.1"/>
</dbReference>
<dbReference type="AlphaFoldDB" id="A0A7T8IN19"/>
<reference evidence="1" key="1">
    <citation type="submission" date="2018-09" db="EMBL/GenBank/DDBJ databases">
        <title>Genome sequencing and analysis.</title>
        <authorList>
            <person name="Huang Y.-T."/>
        </authorList>
    </citation>
    <scope>NUCLEOTIDE SEQUENCE</scope>
    <source>
        <strain evidence="1">HIDE</strain>
    </source>
</reference>
<dbReference type="EMBL" id="CP032664">
    <property type="protein sequence ID" value="QQO82129.1"/>
    <property type="molecule type" value="Genomic_DNA"/>
</dbReference>
<gene>
    <name evidence="1" type="ORF">D7032_01990</name>
</gene>
<name>A0A7T8IN19_9GAMM</name>
<evidence type="ECO:0000313" key="1">
    <source>
        <dbReference type="EMBL" id="QQO82129.1"/>
    </source>
</evidence>
<protein>
    <submittedName>
        <fullName evidence="1">Uncharacterized protein</fullName>
    </submittedName>
</protein>
<sequence>MWNLIKGTGRLVVNSINLMETGVNALNEAAEELLRSTENWAAEESVKLQLKQISRMESASASELSKAYDVLIERLEEVRTLKPHDPFVAQQLTDARAHRQQQELKRHTTTEQQYPQGSLKNRFNRRDEMLHGLCEAWYPNGVKNWEARFVEGRVLICKAWRDDGQRWFKYDVEDEASEVISTLWAAGEQVILKLKRNSNKKGLITSEIYLKGVYLGATKTLNGKICTHYALFVTRALIVFLCNPRLWRGWDKKNELIQNFKLDMDAGCKLFEEIKALN</sequence>
<proteinExistence type="predicted"/>
<organism evidence="1">
    <name type="scientific">Shewanella algae</name>
    <dbReference type="NCBI Taxonomy" id="38313"/>
    <lineage>
        <taxon>Bacteria</taxon>
        <taxon>Pseudomonadati</taxon>
        <taxon>Pseudomonadota</taxon>
        <taxon>Gammaproteobacteria</taxon>
        <taxon>Alteromonadales</taxon>
        <taxon>Shewanellaceae</taxon>
        <taxon>Shewanella</taxon>
    </lineage>
</organism>